<evidence type="ECO:0000256" key="1">
    <source>
        <dbReference type="SAM" id="Coils"/>
    </source>
</evidence>
<gene>
    <name evidence="2" type="ORF">S12H4_48198</name>
</gene>
<dbReference type="AlphaFoldDB" id="X1VDM0"/>
<comment type="caution">
    <text evidence="2">The sequence shown here is derived from an EMBL/GenBank/DDBJ whole genome shotgun (WGS) entry which is preliminary data.</text>
</comment>
<accession>X1VDM0</accession>
<protein>
    <submittedName>
        <fullName evidence="2">Uncharacterized protein</fullName>
    </submittedName>
</protein>
<evidence type="ECO:0000313" key="2">
    <source>
        <dbReference type="EMBL" id="GAJ15647.1"/>
    </source>
</evidence>
<proteinExistence type="predicted"/>
<name>X1VDM0_9ZZZZ</name>
<sequence length="88" mass="10116">HGRKLLTRPMDVTGEYVGYLYDSLVRRGYLKGNKSRGFALTVMGRGTLFEFLRENKNRTKETINALQRLSIKVGREVDKLEKEAIGVR</sequence>
<feature type="coiled-coil region" evidence="1">
    <location>
        <begin position="49"/>
        <end position="83"/>
    </location>
</feature>
<keyword evidence="1" id="KW-0175">Coiled coil</keyword>
<feature type="non-terminal residue" evidence="2">
    <location>
        <position position="1"/>
    </location>
</feature>
<organism evidence="2">
    <name type="scientific">marine sediment metagenome</name>
    <dbReference type="NCBI Taxonomy" id="412755"/>
    <lineage>
        <taxon>unclassified sequences</taxon>
        <taxon>metagenomes</taxon>
        <taxon>ecological metagenomes</taxon>
    </lineage>
</organism>
<dbReference type="EMBL" id="BARW01030092">
    <property type="protein sequence ID" value="GAJ15647.1"/>
    <property type="molecule type" value="Genomic_DNA"/>
</dbReference>
<reference evidence="2" key="1">
    <citation type="journal article" date="2014" name="Front. Microbiol.">
        <title>High frequency of phylogenetically diverse reductive dehalogenase-homologous genes in deep subseafloor sedimentary metagenomes.</title>
        <authorList>
            <person name="Kawai M."/>
            <person name="Futagami T."/>
            <person name="Toyoda A."/>
            <person name="Takaki Y."/>
            <person name="Nishi S."/>
            <person name="Hori S."/>
            <person name="Arai W."/>
            <person name="Tsubouchi T."/>
            <person name="Morono Y."/>
            <person name="Uchiyama I."/>
            <person name="Ito T."/>
            <person name="Fujiyama A."/>
            <person name="Inagaki F."/>
            <person name="Takami H."/>
        </authorList>
    </citation>
    <scope>NUCLEOTIDE SEQUENCE</scope>
    <source>
        <strain evidence="2">Expedition CK06-06</strain>
    </source>
</reference>